<dbReference type="Gene3D" id="3.40.980.10">
    <property type="entry name" value="MoaB/Mog-like domain"/>
    <property type="match status" value="1"/>
</dbReference>
<dbReference type="GO" id="GO:0046872">
    <property type="term" value="F:metal ion binding"/>
    <property type="evidence" value="ECO:0007669"/>
    <property type="project" value="UniProtKB-UniRule"/>
</dbReference>
<keyword evidence="4" id="KW-0500">Molybdenum</keyword>
<dbReference type="InterPro" id="IPR001453">
    <property type="entry name" value="MoaB/Mog_dom"/>
</dbReference>
<comment type="similarity">
    <text evidence="2 4">Belongs to the MoeA family.</text>
</comment>
<dbReference type="UniPathway" id="UPA00344"/>
<evidence type="ECO:0000259" key="6">
    <source>
        <dbReference type="Pfam" id="PF03453"/>
    </source>
</evidence>
<dbReference type="Gene3D" id="3.90.105.10">
    <property type="entry name" value="Molybdopterin biosynthesis moea protein, domain 2"/>
    <property type="match status" value="1"/>
</dbReference>
<keyword evidence="4" id="KW-0808">Transferase</keyword>
<keyword evidence="4" id="KW-0460">Magnesium</keyword>
<dbReference type="EMBL" id="LT670849">
    <property type="protein sequence ID" value="SHN87180.1"/>
    <property type="molecule type" value="Genomic_DNA"/>
</dbReference>
<comment type="pathway">
    <text evidence="4">Cofactor biosynthesis; molybdopterin biosynthesis.</text>
</comment>
<evidence type="ECO:0000256" key="1">
    <source>
        <dbReference type="ARBA" id="ARBA00002901"/>
    </source>
</evidence>
<name>A0A1M7UW57_9BRAD</name>
<sequence length="373" mass="38363">MAMKTAQRLPASLTALDAALAALLDGLEPIAAAELPLAEALGCVAADMAPVGAYPSRNVALADGWALRASDLVGAFAYAPLPLTSAAHWVDAGDPIPDGCDCVIDADGVDQQGPIPQVVTEALPGYGVRRCGADFPDGFTIVPGMPLHPLDILFARASGLEKMKVRRPRLRVVNVPATSGDIGTAQLIQEVARRDGADVTSATAKSRDAASIAAELEPMGFDLLITIGGSGVGRTDASVLAIGQRGDVVAHGLALRPGATSAIGRIERTPVIALSGSAADAMAAWWTLGLPVLDRLSGRKPRETTTLPLARKLASSVGITEIALLERDGGSWLPLALADLPFRAILQASAWLAVPGNSEGFAAGTPVSAYILR</sequence>
<comment type="catalytic activity">
    <reaction evidence="3">
        <text>adenylyl-molybdopterin + molybdate = Mo-molybdopterin + AMP + H(+)</text>
        <dbReference type="Rhea" id="RHEA:35047"/>
        <dbReference type="ChEBI" id="CHEBI:15378"/>
        <dbReference type="ChEBI" id="CHEBI:36264"/>
        <dbReference type="ChEBI" id="CHEBI:62727"/>
        <dbReference type="ChEBI" id="CHEBI:71302"/>
        <dbReference type="ChEBI" id="CHEBI:456215"/>
        <dbReference type="EC" id="2.10.1.1"/>
    </reaction>
</comment>
<feature type="domain" description="MoaB/Mog" evidence="5">
    <location>
        <begin position="185"/>
        <end position="294"/>
    </location>
</feature>
<keyword evidence="4" id="KW-0501">Molybdenum cofactor biosynthesis</keyword>
<accession>A0A1M7UW57</accession>
<dbReference type="InterPro" id="IPR036135">
    <property type="entry name" value="MoeA_linker/N_sf"/>
</dbReference>
<keyword evidence="8" id="KW-1185">Reference proteome</keyword>
<organism evidence="7 8">
    <name type="scientific">Bradyrhizobium erythrophlei</name>
    <dbReference type="NCBI Taxonomy" id="1437360"/>
    <lineage>
        <taxon>Bacteria</taxon>
        <taxon>Pseudomonadati</taxon>
        <taxon>Pseudomonadota</taxon>
        <taxon>Alphaproteobacteria</taxon>
        <taxon>Hyphomicrobiales</taxon>
        <taxon>Nitrobacteraceae</taxon>
        <taxon>Bradyrhizobium</taxon>
    </lineage>
</organism>
<comment type="cofactor">
    <cofactor evidence="4">
        <name>Mg(2+)</name>
        <dbReference type="ChEBI" id="CHEBI:18420"/>
    </cofactor>
</comment>
<evidence type="ECO:0000256" key="3">
    <source>
        <dbReference type="ARBA" id="ARBA00047317"/>
    </source>
</evidence>
<dbReference type="InterPro" id="IPR005110">
    <property type="entry name" value="MoeA_linker/N"/>
</dbReference>
<protein>
    <recommendedName>
        <fullName evidence="4">Molybdopterin molybdenumtransferase</fullName>
        <ecNumber evidence="4">2.10.1.1</ecNumber>
    </recommendedName>
</protein>
<dbReference type="GO" id="GO:0005829">
    <property type="term" value="C:cytosol"/>
    <property type="evidence" value="ECO:0007669"/>
    <property type="project" value="TreeGrafter"/>
</dbReference>
<dbReference type="GO" id="GO:0061599">
    <property type="term" value="F:molybdopterin molybdotransferase activity"/>
    <property type="evidence" value="ECO:0007669"/>
    <property type="project" value="UniProtKB-UniRule"/>
</dbReference>
<evidence type="ECO:0000313" key="8">
    <source>
        <dbReference type="Proteomes" id="UP000184096"/>
    </source>
</evidence>
<dbReference type="InterPro" id="IPR036688">
    <property type="entry name" value="MoeA_C_domain_IV_sf"/>
</dbReference>
<dbReference type="SUPFAM" id="SSF53218">
    <property type="entry name" value="Molybdenum cofactor biosynthesis proteins"/>
    <property type="match status" value="1"/>
</dbReference>
<evidence type="ECO:0000256" key="2">
    <source>
        <dbReference type="ARBA" id="ARBA00010763"/>
    </source>
</evidence>
<dbReference type="PANTHER" id="PTHR10192">
    <property type="entry name" value="MOLYBDOPTERIN BIOSYNTHESIS PROTEIN"/>
    <property type="match status" value="1"/>
</dbReference>
<dbReference type="AlphaFoldDB" id="A0A1M7UW57"/>
<evidence type="ECO:0000256" key="4">
    <source>
        <dbReference type="RuleBase" id="RU365090"/>
    </source>
</evidence>
<dbReference type="Proteomes" id="UP000184096">
    <property type="component" value="Chromosome I"/>
</dbReference>
<dbReference type="InterPro" id="IPR036425">
    <property type="entry name" value="MoaB/Mog-like_dom_sf"/>
</dbReference>
<keyword evidence="4" id="KW-0479">Metal-binding</keyword>
<feature type="domain" description="MoeA N-terminal and linker" evidence="6">
    <location>
        <begin position="16"/>
        <end position="156"/>
    </location>
</feature>
<dbReference type="Pfam" id="PF03453">
    <property type="entry name" value="MoeA_N"/>
    <property type="match status" value="1"/>
</dbReference>
<dbReference type="GO" id="GO:0006777">
    <property type="term" value="P:Mo-molybdopterin cofactor biosynthetic process"/>
    <property type="evidence" value="ECO:0007669"/>
    <property type="project" value="UniProtKB-UniRule"/>
</dbReference>
<proteinExistence type="inferred from homology"/>
<dbReference type="InterPro" id="IPR038987">
    <property type="entry name" value="MoeA-like"/>
</dbReference>
<dbReference type="PANTHER" id="PTHR10192:SF5">
    <property type="entry name" value="GEPHYRIN"/>
    <property type="match status" value="1"/>
</dbReference>
<dbReference type="Pfam" id="PF00994">
    <property type="entry name" value="MoCF_biosynth"/>
    <property type="match status" value="1"/>
</dbReference>
<dbReference type="EC" id="2.10.1.1" evidence="4"/>
<dbReference type="SUPFAM" id="SSF63882">
    <property type="entry name" value="MoeA N-terminal region -like"/>
    <property type="match status" value="1"/>
</dbReference>
<dbReference type="Gene3D" id="2.170.190.11">
    <property type="entry name" value="Molybdopterin biosynthesis moea protein, domain 3"/>
    <property type="match status" value="1"/>
</dbReference>
<evidence type="ECO:0000313" key="7">
    <source>
        <dbReference type="EMBL" id="SHN87180.1"/>
    </source>
</evidence>
<comment type="function">
    <text evidence="1 4">Catalyzes the insertion of molybdate into adenylated molybdopterin with the concomitant release of AMP.</text>
</comment>
<dbReference type="Gene3D" id="2.40.340.10">
    <property type="entry name" value="MoeA, C-terminal, domain IV"/>
    <property type="match status" value="1"/>
</dbReference>
<evidence type="ECO:0000259" key="5">
    <source>
        <dbReference type="Pfam" id="PF00994"/>
    </source>
</evidence>
<gene>
    <name evidence="7" type="ORF">SAMN05444170_7047</name>
</gene>
<reference evidence="8" key="1">
    <citation type="submission" date="2016-11" db="EMBL/GenBank/DDBJ databases">
        <authorList>
            <person name="Varghese N."/>
            <person name="Submissions S."/>
        </authorList>
    </citation>
    <scope>NUCLEOTIDE SEQUENCE [LARGE SCALE GENOMIC DNA]</scope>
    <source>
        <strain evidence="8">GAS401</strain>
    </source>
</reference>